<comment type="caution">
    <text evidence="2">The sequence shown here is derived from an EMBL/GenBank/DDBJ whole genome shotgun (WGS) entry which is preliminary data.</text>
</comment>
<dbReference type="SUPFAM" id="SSF110069">
    <property type="entry name" value="ApaG-like"/>
    <property type="match status" value="1"/>
</dbReference>
<protein>
    <submittedName>
        <fullName evidence="2">Co2+/Mg2+ efflux protein ApaG</fullName>
    </submittedName>
</protein>
<name>A0A5J4J1X6_9FLAO</name>
<dbReference type="EMBL" id="BKCG01000004">
    <property type="protein sequence ID" value="GER59843.1"/>
    <property type="molecule type" value="Genomic_DNA"/>
</dbReference>
<dbReference type="OrthoDB" id="9795226at2"/>
<accession>A0A5J4J1X6</accession>
<organism evidence="2 3">
    <name type="scientific">Patiriisocius marinus</name>
    <dbReference type="NCBI Taxonomy" id="1397112"/>
    <lineage>
        <taxon>Bacteria</taxon>
        <taxon>Pseudomonadati</taxon>
        <taxon>Bacteroidota</taxon>
        <taxon>Flavobacteriia</taxon>
        <taxon>Flavobacteriales</taxon>
        <taxon>Flavobacteriaceae</taxon>
        <taxon>Patiriisocius</taxon>
    </lineage>
</organism>
<proteinExistence type="predicted"/>
<dbReference type="NCBIfam" id="NF003967">
    <property type="entry name" value="PRK05461.1"/>
    <property type="match status" value="1"/>
</dbReference>
<dbReference type="InterPro" id="IPR050718">
    <property type="entry name" value="ApaG-like"/>
</dbReference>
<evidence type="ECO:0000259" key="1">
    <source>
        <dbReference type="PROSITE" id="PS51087"/>
    </source>
</evidence>
<feature type="domain" description="ApaG" evidence="1">
    <location>
        <begin position="3"/>
        <end position="128"/>
    </location>
</feature>
<keyword evidence="3" id="KW-1185">Reference proteome</keyword>
<dbReference type="Pfam" id="PF04379">
    <property type="entry name" value="DUF525"/>
    <property type="match status" value="1"/>
</dbReference>
<dbReference type="Proteomes" id="UP000326509">
    <property type="component" value="Unassembled WGS sequence"/>
</dbReference>
<dbReference type="PANTHER" id="PTHR47191">
    <property type="entry name" value="OS05G0170800 PROTEIN"/>
    <property type="match status" value="1"/>
</dbReference>
<evidence type="ECO:0000313" key="3">
    <source>
        <dbReference type="Proteomes" id="UP000326509"/>
    </source>
</evidence>
<dbReference type="PROSITE" id="PS51087">
    <property type="entry name" value="APAG"/>
    <property type="match status" value="1"/>
</dbReference>
<dbReference type="PANTHER" id="PTHR47191:SF2">
    <property type="entry name" value="OS05G0170800 PROTEIN"/>
    <property type="match status" value="1"/>
</dbReference>
<dbReference type="InterPro" id="IPR007474">
    <property type="entry name" value="ApaG_domain"/>
</dbReference>
<dbReference type="AlphaFoldDB" id="A0A5J4J1X6"/>
<evidence type="ECO:0000313" key="2">
    <source>
        <dbReference type="EMBL" id="GER59843.1"/>
    </source>
</evidence>
<dbReference type="InterPro" id="IPR036767">
    <property type="entry name" value="ApaG_sf"/>
</dbReference>
<sequence length="128" mass="14400">MVQSITKGIKISIQTRYEGTYIKNGLRQFAFAYTITIENQSKDVVQLIARHWEIKDALNEVDLVYGEGVVGKKPVINPGNSYTYSSGCLLHAPFGSMNGYYEMVNFSTTKTFRAIIPVFKLSTPFSMN</sequence>
<dbReference type="RefSeq" id="WP_151674293.1">
    <property type="nucleotide sequence ID" value="NZ_BKCG01000004.1"/>
</dbReference>
<gene>
    <name evidence="2" type="primary">apaG</name>
    <name evidence="2" type="ORF">ULMA_19510</name>
</gene>
<dbReference type="Gene3D" id="2.60.40.1470">
    <property type="entry name" value="ApaG domain"/>
    <property type="match status" value="1"/>
</dbReference>
<reference evidence="2 3" key="1">
    <citation type="submission" date="2019-08" db="EMBL/GenBank/DDBJ databases">
        <title>Draft genome sequence of Ulvibacter marinus type strain NBRC 109484.</title>
        <authorList>
            <person name="Kawano K."/>
            <person name="Ushijima N."/>
            <person name="Kihara M."/>
            <person name="Itoh H."/>
        </authorList>
    </citation>
    <scope>NUCLEOTIDE SEQUENCE [LARGE SCALE GENOMIC DNA]</scope>
    <source>
        <strain evidence="2 3">NBRC 109484</strain>
    </source>
</reference>